<feature type="domain" description="HIT" evidence="3">
    <location>
        <begin position="7"/>
        <end position="112"/>
    </location>
</feature>
<dbReference type="SUPFAM" id="SSF54197">
    <property type="entry name" value="HIT-like"/>
    <property type="match status" value="1"/>
</dbReference>
<feature type="active site" description="Tele-AMP-histidine intermediate" evidence="1">
    <location>
        <position position="101"/>
    </location>
</feature>
<keyword evidence="5" id="KW-1185">Reference proteome</keyword>
<feature type="short sequence motif" description="Histidine triad motif" evidence="2">
    <location>
        <begin position="97"/>
        <end position="101"/>
    </location>
</feature>
<dbReference type="InterPro" id="IPR011146">
    <property type="entry name" value="HIT-like"/>
</dbReference>
<gene>
    <name evidence="4" type="ORF">NK662_13885</name>
</gene>
<proteinExistence type="predicted"/>
<name>A0AA41XAA0_9BACI</name>
<dbReference type="PROSITE" id="PS51084">
    <property type="entry name" value="HIT_2"/>
    <property type="match status" value="1"/>
</dbReference>
<evidence type="ECO:0000256" key="1">
    <source>
        <dbReference type="PIRSR" id="PIRSR601310-1"/>
    </source>
</evidence>
<sequence length="165" mass="18743">MKDTPCLGCRLAQQQLPVHVIYETEALCCILDHDPFEEGHTLILPKQHVRELEEMEPVLLQEILQTASLISQALKQLLQPDGITVCQNGGIFSELEHYHMHVVPRYQGRSFQHFYDDTPLDNKKEKAALAETALRMREALARIADRSTIGAHSTARFGEKLIQES</sequence>
<dbReference type="GO" id="GO:0003824">
    <property type="term" value="F:catalytic activity"/>
    <property type="evidence" value="ECO:0007669"/>
    <property type="project" value="InterPro"/>
</dbReference>
<organism evidence="4 5">
    <name type="scientific">Ectobacillus ponti</name>
    <dbReference type="NCBI Taxonomy" id="2961894"/>
    <lineage>
        <taxon>Bacteria</taxon>
        <taxon>Bacillati</taxon>
        <taxon>Bacillota</taxon>
        <taxon>Bacilli</taxon>
        <taxon>Bacillales</taxon>
        <taxon>Bacillaceae</taxon>
        <taxon>Ectobacillus</taxon>
    </lineage>
</organism>
<protein>
    <submittedName>
        <fullName evidence="4">HIT family protein</fullName>
    </submittedName>
</protein>
<evidence type="ECO:0000256" key="2">
    <source>
        <dbReference type="PROSITE-ProRule" id="PRU00464"/>
    </source>
</evidence>
<dbReference type="PANTHER" id="PTHR46648:SF1">
    <property type="entry name" value="ADENOSINE 5'-MONOPHOSPHORAMIDASE HNT1"/>
    <property type="match status" value="1"/>
</dbReference>
<evidence type="ECO:0000313" key="4">
    <source>
        <dbReference type="EMBL" id="MCP8969619.1"/>
    </source>
</evidence>
<dbReference type="InterPro" id="IPR001310">
    <property type="entry name" value="Histidine_triad_HIT"/>
</dbReference>
<dbReference type="PRINTS" id="PR00332">
    <property type="entry name" value="HISTRIAD"/>
</dbReference>
<evidence type="ECO:0000313" key="5">
    <source>
        <dbReference type="Proteomes" id="UP001156102"/>
    </source>
</evidence>
<dbReference type="RefSeq" id="WP_254759542.1">
    <property type="nucleotide sequence ID" value="NZ_JANCLT010000007.1"/>
</dbReference>
<dbReference type="InterPro" id="IPR036265">
    <property type="entry name" value="HIT-like_sf"/>
</dbReference>
<evidence type="ECO:0000259" key="3">
    <source>
        <dbReference type="PROSITE" id="PS51084"/>
    </source>
</evidence>
<dbReference type="GO" id="GO:0009117">
    <property type="term" value="P:nucleotide metabolic process"/>
    <property type="evidence" value="ECO:0007669"/>
    <property type="project" value="TreeGrafter"/>
</dbReference>
<comment type="caution">
    <text evidence="4">The sequence shown here is derived from an EMBL/GenBank/DDBJ whole genome shotgun (WGS) entry which is preliminary data.</text>
</comment>
<dbReference type="Gene3D" id="3.30.428.10">
    <property type="entry name" value="HIT-like"/>
    <property type="match status" value="1"/>
</dbReference>
<dbReference type="Pfam" id="PF01230">
    <property type="entry name" value="HIT"/>
    <property type="match status" value="1"/>
</dbReference>
<dbReference type="AlphaFoldDB" id="A0AA41XAA0"/>
<dbReference type="PANTHER" id="PTHR46648">
    <property type="entry name" value="HIT FAMILY PROTEIN 1"/>
    <property type="match status" value="1"/>
</dbReference>
<dbReference type="EMBL" id="JANCLT010000007">
    <property type="protein sequence ID" value="MCP8969619.1"/>
    <property type="molecule type" value="Genomic_DNA"/>
</dbReference>
<accession>A0AA41XAA0</accession>
<reference evidence="4" key="1">
    <citation type="submission" date="2022-07" db="EMBL/GenBank/DDBJ databases">
        <authorList>
            <person name="Li W.-J."/>
            <person name="Deng Q.-Q."/>
        </authorList>
    </citation>
    <scope>NUCLEOTIDE SEQUENCE</scope>
    <source>
        <strain evidence="4">SYSU M60031</strain>
    </source>
</reference>
<dbReference type="Proteomes" id="UP001156102">
    <property type="component" value="Unassembled WGS sequence"/>
</dbReference>